<evidence type="ECO:0000256" key="17">
    <source>
        <dbReference type="ARBA" id="ARBA00023136"/>
    </source>
</evidence>
<dbReference type="SMART" id="SM00473">
    <property type="entry name" value="PAN_AP"/>
    <property type="match status" value="1"/>
</dbReference>
<feature type="domain" description="Bulb-type lectin" evidence="28">
    <location>
        <begin position="35"/>
        <end position="158"/>
    </location>
</feature>
<dbReference type="FunFam" id="2.90.10.10:FF:000002">
    <property type="entry name" value="Serine/threonine-protein kinase"/>
    <property type="match status" value="1"/>
</dbReference>
<feature type="domain" description="Protein kinase" evidence="27">
    <location>
        <begin position="496"/>
        <end position="769"/>
    </location>
</feature>
<dbReference type="PROSITE" id="PS00107">
    <property type="entry name" value="PROTEIN_KINASE_ATP"/>
    <property type="match status" value="1"/>
</dbReference>
<dbReference type="PANTHER" id="PTHR47974">
    <property type="entry name" value="OS07G0415500 PROTEIN"/>
    <property type="match status" value="1"/>
</dbReference>
<protein>
    <recommendedName>
        <fullName evidence="23">Receptor-like serine/threonine-protein kinase</fullName>
        <ecNumber evidence="23">2.7.11.1</ecNumber>
    </recommendedName>
</protein>
<organism evidence="30 31">
    <name type="scientific">Spirodela intermedia</name>
    <name type="common">Intermediate duckweed</name>
    <dbReference type="NCBI Taxonomy" id="51605"/>
    <lineage>
        <taxon>Eukaryota</taxon>
        <taxon>Viridiplantae</taxon>
        <taxon>Streptophyta</taxon>
        <taxon>Embryophyta</taxon>
        <taxon>Tracheophyta</taxon>
        <taxon>Spermatophyta</taxon>
        <taxon>Magnoliopsida</taxon>
        <taxon>Liliopsida</taxon>
        <taxon>Araceae</taxon>
        <taxon>Lemnoideae</taxon>
        <taxon>Spirodela</taxon>
    </lineage>
</organism>
<keyword evidence="8" id="KW-0812">Transmembrane</keyword>
<dbReference type="InterPro" id="IPR024171">
    <property type="entry name" value="SRK-like_kinase"/>
</dbReference>
<feature type="binding site" evidence="24">
    <location>
        <position position="525"/>
    </location>
    <ligand>
        <name>ATP</name>
        <dbReference type="ChEBI" id="CHEBI:30616"/>
    </ligand>
</feature>
<evidence type="ECO:0000256" key="5">
    <source>
        <dbReference type="ARBA" id="ARBA00022546"/>
    </source>
</evidence>
<reference evidence="30" key="1">
    <citation type="submission" date="2020-02" db="EMBL/GenBank/DDBJ databases">
        <authorList>
            <person name="Scholz U."/>
            <person name="Mascher M."/>
            <person name="Fiebig A."/>
        </authorList>
    </citation>
    <scope>NUCLEOTIDE SEQUENCE</scope>
</reference>
<dbReference type="InterPro" id="IPR000858">
    <property type="entry name" value="S_locus_glycoprot_dom"/>
</dbReference>
<keyword evidence="3 23" id="KW-0723">Serine/threonine-protein kinase</keyword>
<dbReference type="FunFam" id="1.10.510.10:FF:000384">
    <property type="entry name" value="G-type lectin S-receptor-like serine/threonine-protein kinase"/>
    <property type="match status" value="1"/>
</dbReference>
<dbReference type="Pfam" id="PF00069">
    <property type="entry name" value="Pkinase"/>
    <property type="match status" value="1"/>
</dbReference>
<dbReference type="CDD" id="cd01098">
    <property type="entry name" value="PAN_AP_plant"/>
    <property type="match status" value="1"/>
</dbReference>
<dbReference type="AlphaFoldDB" id="A0A7I8KBR8"/>
<dbReference type="PROSITE" id="PS50011">
    <property type="entry name" value="PROTEIN_KINASE_DOM"/>
    <property type="match status" value="1"/>
</dbReference>
<dbReference type="InterPro" id="IPR011009">
    <property type="entry name" value="Kinase-like_dom_sf"/>
</dbReference>
<evidence type="ECO:0000256" key="22">
    <source>
        <dbReference type="ARBA" id="ARBA00048679"/>
    </source>
</evidence>
<dbReference type="PROSITE" id="PS50927">
    <property type="entry name" value="BULB_LECTIN"/>
    <property type="match status" value="1"/>
</dbReference>
<dbReference type="FunFam" id="3.30.200.20:FF:000370">
    <property type="entry name" value="Receptor-like protein kinase 4"/>
    <property type="match status" value="1"/>
</dbReference>
<evidence type="ECO:0000256" key="18">
    <source>
        <dbReference type="ARBA" id="ARBA00023157"/>
    </source>
</evidence>
<evidence type="ECO:0000256" key="13">
    <source>
        <dbReference type="ARBA" id="ARBA00022777"/>
    </source>
</evidence>
<evidence type="ECO:0000256" key="11">
    <source>
        <dbReference type="ARBA" id="ARBA00022737"/>
    </source>
</evidence>
<comment type="catalytic activity">
    <reaction evidence="22 23">
        <text>L-seryl-[protein] + ATP = O-phospho-L-seryl-[protein] + ADP + H(+)</text>
        <dbReference type="Rhea" id="RHEA:17989"/>
        <dbReference type="Rhea" id="RHEA-COMP:9863"/>
        <dbReference type="Rhea" id="RHEA-COMP:11604"/>
        <dbReference type="ChEBI" id="CHEBI:15378"/>
        <dbReference type="ChEBI" id="CHEBI:29999"/>
        <dbReference type="ChEBI" id="CHEBI:30616"/>
        <dbReference type="ChEBI" id="CHEBI:83421"/>
        <dbReference type="ChEBI" id="CHEBI:456216"/>
        <dbReference type="EC" id="2.7.11.1"/>
    </reaction>
</comment>
<dbReference type="InterPro" id="IPR008271">
    <property type="entry name" value="Ser/Thr_kinase_AS"/>
</dbReference>
<evidence type="ECO:0000256" key="7">
    <source>
        <dbReference type="ARBA" id="ARBA00022679"/>
    </source>
</evidence>
<keyword evidence="31" id="KW-1185">Reference proteome</keyword>
<evidence type="ECO:0000256" key="1">
    <source>
        <dbReference type="ARBA" id="ARBA00004251"/>
    </source>
</evidence>
<evidence type="ECO:0000256" key="6">
    <source>
        <dbReference type="ARBA" id="ARBA00022553"/>
    </source>
</evidence>
<keyword evidence="15" id="KW-1133">Transmembrane helix</keyword>
<proteinExistence type="inferred from homology"/>
<dbReference type="SUPFAM" id="SSF51110">
    <property type="entry name" value="alpha-D-mannose-specific plant lectins"/>
    <property type="match status" value="1"/>
</dbReference>
<dbReference type="SMART" id="SM00220">
    <property type="entry name" value="S_TKc"/>
    <property type="match status" value="1"/>
</dbReference>
<feature type="signal peptide" evidence="26">
    <location>
        <begin position="1"/>
        <end position="26"/>
    </location>
</feature>
<keyword evidence="10" id="KW-0430">Lectin</keyword>
<dbReference type="PANTHER" id="PTHR47974:SF19">
    <property type="entry name" value="RECEPTOR-LIKE SERINE_THREONINE-PROTEIN KINASE"/>
    <property type="match status" value="1"/>
</dbReference>
<keyword evidence="5" id="KW-0348">Hemagglutinin</keyword>
<dbReference type="InterPro" id="IPR017441">
    <property type="entry name" value="Protein_kinase_ATP_BS"/>
</dbReference>
<dbReference type="SMART" id="SM00108">
    <property type="entry name" value="B_lectin"/>
    <property type="match status" value="1"/>
</dbReference>
<keyword evidence="11" id="KW-0677">Repeat</keyword>
<feature type="compositionally biased region" description="Low complexity" evidence="25">
    <location>
        <begin position="811"/>
        <end position="824"/>
    </location>
</feature>
<dbReference type="Pfam" id="PF01453">
    <property type="entry name" value="B_lectin"/>
    <property type="match status" value="1"/>
</dbReference>
<dbReference type="Gene3D" id="1.10.510.10">
    <property type="entry name" value="Transferase(Phosphotransferase) domain 1"/>
    <property type="match status" value="1"/>
</dbReference>
<dbReference type="PROSITE" id="PS50948">
    <property type="entry name" value="PAN"/>
    <property type="match status" value="1"/>
</dbReference>
<dbReference type="CDD" id="cd00028">
    <property type="entry name" value="B_lectin"/>
    <property type="match status" value="1"/>
</dbReference>
<dbReference type="CDD" id="cd14066">
    <property type="entry name" value="STKc_IRAK"/>
    <property type="match status" value="1"/>
</dbReference>
<dbReference type="InterPro" id="IPR036426">
    <property type="entry name" value="Bulb-type_lectin_dom_sf"/>
</dbReference>
<evidence type="ECO:0000256" key="23">
    <source>
        <dbReference type="PIRNR" id="PIRNR000641"/>
    </source>
</evidence>
<feature type="region of interest" description="Disordered" evidence="25">
    <location>
        <begin position="809"/>
        <end position="836"/>
    </location>
</feature>
<dbReference type="GO" id="GO:0004674">
    <property type="term" value="F:protein serine/threonine kinase activity"/>
    <property type="evidence" value="ECO:0007669"/>
    <property type="project" value="UniProtKB-KW"/>
</dbReference>
<evidence type="ECO:0000256" key="12">
    <source>
        <dbReference type="ARBA" id="ARBA00022741"/>
    </source>
</evidence>
<evidence type="ECO:0000259" key="27">
    <source>
        <dbReference type="PROSITE" id="PS50011"/>
    </source>
</evidence>
<feature type="chain" id="PRO_5029773734" description="Receptor-like serine/threonine-protein kinase" evidence="26">
    <location>
        <begin position="27"/>
        <end position="836"/>
    </location>
</feature>
<gene>
    <name evidence="30" type="ORF">SI8410_04005305</name>
</gene>
<keyword evidence="2" id="KW-1003">Cell membrane</keyword>
<dbReference type="PIRSF" id="PIRSF000641">
    <property type="entry name" value="SRK"/>
    <property type="match status" value="1"/>
</dbReference>
<keyword evidence="19" id="KW-0675">Receptor</keyword>
<evidence type="ECO:0000256" key="15">
    <source>
        <dbReference type="ARBA" id="ARBA00022989"/>
    </source>
</evidence>
<evidence type="ECO:0000313" key="30">
    <source>
        <dbReference type="EMBL" id="CAA7394644.1"/>
    </source>
</evidence>
<evidence type="ECO:0000256" key="26">
    <source>
        <dbReference type="SAM" id="SignalP"/>
    </source>
</evidence>
<keyword evidence="13 23" id="KW-0418">Kinase</keyword>
<evidence type="ECO:0000256" key="25">
    <source>
        <dbReference type="SAM" id="MobiDB-lite"/>
    </source>
</evidence>
<keyword evidence="7 23" id="KW-0808">Transferase</keyword>
<evidence type="ECO:0000256" key="16">
    <source>
        <dbReference type="ARBA" id="ARBA00023035"/>
    </source>
</evidence>
<sequence>MVKKPSGWLWLLSLQVPLLVLVFSGALETSTGSATSSISAGRPLAGDSTLVSHGGVFELGFFSPGKTGRFYAGIWYTKVSRRTPVWVANRAAPLRSAAASELSISGDGNLVLLDEAKQPVWSTNATSISSNSTVAELLNTGNLILRDGLDSGNVFWQSFDHPTDSWLPGGKLGMNKLTGEVQRLVSWKNSEDPAPGIFSLEIDPSASSSQYFILWNSSHEFWSSGAWNGRIFSNVPEMVPGYIYDFAFVSGEEETYFTYNTTLSSDVISRFVVDISGQIKQLTWIAGAGEWMQFWSQPRPQCDVYRLCGPFGICSEKTMPHCACAMGFEKASPVDWELGDLTSGCARRTPLKCGGEDRFYTMPNVRLPAEPAAATARSAEECESACLGNCSCTGYSYDGGCSLWYDALFDLQQLPDSIRGGGTLHLRLAVLEFPSPASGKKATVEIAVGTSAGAVAVVALALAMVWRWRQRKFRGLRLVEGSLVVFRYSELKRVTGNFSDKLGGGGFGSVYRGTMGDSTEVAVKKLEGLRQGEKEFRSEVCTIGTIQHVNLVRLRGFCSHRSRRLLVYDYMPGGSLDRALFRGQAAPPVGWKTRYQIILGTARGLAYLHERCRDCIIHCDIKPENILLDGEFIPKVADFGMAKLVGREFSRVLTTVRGTRGYLAPEWMSGEAITAKADVYSFGMMLFEIISGRRNSEEKGEEKYAFFPAWAAKKLLSGELLGLVDPRMEEEADMEDLTRVLRVAFWCAQEDETLRPSMGHIIQILERAIDVEFPPIPRYLQLLWENPDAVEFSSTGVSSVQFSDVLAGGFSSSSQSTSHASSAANLRSFPSGDPSR</sequence>
<dbReference type="GO" id="GO:0005537">
    <property type="term" value="F:D-mannose binding"/>
    <property type="evidence" value="ECO:0007669"/>
    <property type="project" value="UniProtKB-KW"/>
</dbReference>
<dbReference type="GO" id="GO:0048544">
    <property type="term" value="P:recognition of pollen"/>
    <property type="evidence" value="ECO:0007669"/>
    <property type="project" value="InterPro"/>
</dbReference>
<dbReference type="Proteomes" id="UP000663760">
    <property type="component" value="Chromosome 4"/>
</dbReference>
<keyword evidence="14 23" id="KW-0067">ATP-binding</keyword>
<evidence type="ECO:0000256" key="10">
    <source>
        <dbReference type="ARBA" id="ARBA00022734"/>
    </source>
</evidence>
<evidence type="ECO:0000256" key="3">
    <source>
        <dbReference type="ARBA" id="ARBA00022527"/>
    </source>
</evidence>
<dbReference type="Pfam" id="PF08276">
    <property type="entry name" value="PAN_2"/>
    <property type="match status" value="1"/>
</dbReference>
<evidence type="ECO:0000259" key="28">
    <source>
        <dbReference type="PROSITE" id="PS50927"/>
    </source>
</evidence>
<dbReference type="GO" id="GO:0005886">
    <property type="term" value="C:plasma membrane"/>
    <property type="evidence" value="ECO:0007669"/>
    <property type="project" value="UniProtKB-SubCell"/>
</dbReference>
<dbReference type="OrthoDB" id="643280at2759"/>
<evidence type="ECO:0000256" key="14">
    <source>
        <dbReference type="ARBA" id="ARBA00022840"/>
    </source>
</evidence>
<dbReference type="PROSITE" id="PS00108">
    <property type="entry name" value="PROTEIN_KINASE_ST"/>
    <property type="match status" value="1"/>
</dbReference>
<evidence type="ECO:0000256" key="8">
    <source>
        <dbReference type="ARBA" id="ARBA00022692"/>
    </source>
</evidence>
<dbReference type="SUPFAM" id="SSF56112">
    <property type="entry name" value="Protein kinase-like (PK-like)"/>
    <property type="match status" value="1"/>
</dbReference>
<dbReference type="EC" id="2.7.11.1" evidence="23"/>
<keyword evidence="17" id="KW-0472">Membrane</keyword>
<comment type="similarity">
    <text evidence="23">Belongs to the protein kinase superfamily. Ser/Thr protein kinase family.</text>
</comment>
<dbReference type="GO" id="GO:0005524">
    <property type="term" value="F:ATP binding"/>
    <property type="evidence" value="ECO:0007669"/>
    <property type="project" value="UniProtKB-UniRule"/>
</dbReference>
<dbReference type="Gene3D" id="3.30.200.20">
    <property type="entry name" value="Phosphorylase Kinase, domain 1"/>
    <property type="match status" value="1"/>
</dbReference>
<dbReference type="InterPro" id="IPR000719">
    <property type="entry name" value="Prot_kinase_dom"/>
</dbReference>
<name>A0A7I8KBR8_SPIIN</name>
<keyword evidence="20" id="KW-0325">Glycoprotein</keyword>
<evidence type="ECO:0000256" key="24">
    <source>
        <dbReference type="PROSITE-ProRule" id="PRU10141"/>
    </source>
</evidence>
<comment type="subcellular location">
    <subcellularLocation>
        <location evidence="1">Cell membrane</location>
        <topology evidence="1">Single-pass type I membrane protein</topology>
    </subcellularLocation>
</comment>
<keyword evidence="4" id="KW-0245">EGF-like domain</keyword>
<keyword evidence="6" id="KW-0597">Phosphoprotein</keyword>
<dbReference type="Pfam" id="PF00954">
    <property type="entry name" value="S_locus_glycop"/>
    <property type="match status" value="1"/>
</dbReference>
<dbReference type="Gene3D" id="2.90.10.10">
    <property type="entry name" value="Bulb-type lectin domain"/>
    <property type="match status" value="1"/>
</dbReference>
<evidence type="ECO:0000256" key="4">
    <source>
        <dbReference type="ARBA" id="ARBA00022536"/>
    </source>
</evidence>
<evidence type="ECO:0000256" key="19">
    <source>
        <dbReference type="ARBA" id="ARBA00023170"/>
    </source>
</evidence>
<comment type="catalytic activity">
    <reaction evidence="21 23">
        <text>L-threonyl-[protein] + ATP = O-phospho-L-threonyl-[protein] + ADP + H(+)</text>
        <dbReference type="Rhea" id="RHEA:46608"/>
        <dbReference type="Rhea" id="RHEA-COMP:11060"/>
        <dbReference type="Rhea" id="RHEA-COMP:11605"/>
        <dbReference type="ChEBI" id="CHEBI:15378"/>
        <dbReference type="ChEBI" id="CHEBI:30013"/>
        <dbReference type="ChEBI" id="CHEBI:30616"/>
        <dbReference type="ChEBI" id="CHEBI:61977"/>
        <dbReference type="ChEBI" id="CHEBI:456216"/>
        <dbReference type="EC" id="2.7.11.1"/>
    </reaction>
</comment>
<evidence type="ECO:0000256" key="9">
    <source>
        <dbReference type="ARBA" id="ARBA00022729"/>
    </source>
</evidence>
<keyword evidence="12 23" id="KW-0547">Nucleotide-binding</keyword>
<dbReference type="GO" id="GO:0051707">
    <property type="term" value="P:response to other organism"/>
    <property type="evidence" value="ECO:0007669"/>
    <property type="project" value="UniProtKB-ARBA"/>
</dbReference>
<evidence type="ECO:0000256" key="21">
    <source>
        <dbReference type="ARBA" id="ARBA00047899"/>
    </source>
</evidence>
<keyword evidence="18" id="KW-1015">Disulfide bond</keyword>
<accession>A0A7I8KBR8</accession>
<evidence type="ECO:0000256" key="2">
    <source>
        <dbReference type="ARBA" id="ARBA00022475"/>
    </source>
</evidence>
<keyword evidence="9 26" id="KW-0732">Signal</keyword>
<keyword evidence="16" id="KW-0465">Mannose-binding</keyword>
<dbReference type="InterPro" id="IPR001480">
    <property type="entry name" value="Bulb-type_lectin_dom"/>
</dbReference>
<evidence type="ECO:0000313" key="31">
    <source>
        <dbReference type="Proteomes" id="UP000663760"/>
    </source>
</evidence>
<dbReference type="InterPro" id="IPR003609">
    <property type="entry name" value="Pan_app"/>
</dbReference>
<dbReference type="EMBL" id="LR746267">
    <property type="protein sequence ID" value="CAA7394644.1"/>
    <property type="molecule type" value="Genomic_DNA"/>
</dbReference>
<evidence type="ECO:0000256" key="20">
    <source>
        <dbReference type="ARBA" id="ARBA00023180"/>
    </source>
</evidence>
<feature type="domain" description="Apple" evidence="29">
    <location>
        <begin position="353"/>
        <end position="429"/>
    </location>
</feature>
<evidence type="ECO:0000259" key="29">
    <source>
        <dbReference type="PROSITE" id="PS50948"/>
    </source>
</evidence>